<sequence>MVLASTTVFSVRWVWLFTAVKFGRCGSPPPSALASSATEFGSPPPSNLVGRARRFELTMPSVLALESSQFRSFPSQSSGPQHLQILVPQVVTKDDRSQI</sequence>
<feature type="signal peptide" evidence="1">
    <location>
        <begin position="1"/>
        <end position="25"/>
    </location>
</feature>
<comment type="caution">
    <text evidence="2">The sequence shown here is derived from an EMBL/GenBank/DDBJ whole genome shotgun (WGS) entry which is preliminary data.</text>
</comment>
<evidence type="ECO:0000313" key="2">
    <source>
        <dbReference type="EMBL" id="TQD89412.1"/>
    </source>
</evidence>
<gene>
    <name evidence="2" type="ORF">C1H46_025055</name>
</gene>
<evidence type="ECO:0000256" key="1">
    <source>
        <dbReference type="SAM" id="SignalP"/>
    </source>
</evidence>
<evidence type="ECO:0008006" key="4">
    <source>
        <dbReference type="Google" id="ProtNLM"/>
    </source>
</evidence>
<keyword evidence="1" id="KW-0732">Signal</keyword>
<evidence type="ECO:0000313" key="3">
    <source>
        <dbReference type="Proteomes" id="UP000315295"/>
    </source>
</evidence>
<keyword evidence="3" id="KW-1185">Reference proteome</keyword>
<feature type="chain" id="PRO_5021865930" description="Secreted protein" evidence="1">
    <location>
        <begin position="26"/>
        <end position="99"/>
    </location>
</feature>
<organism evidence="2 3">
    <name type="scientific">Malus baccata</name>
    <name type="common">Siberian crab apple</name>
    <name type="synonym">Pyrus baccata</name>
    <dbReference type="NCBI Taxonomy" id="106549"/>
    <lineage>
        <taxon>Eukaryota</taxon>
        <taxon>Viridiplantae</taxon>
        <taxon>Streptophyta</taxon>
        <taxon>Embryophyta</taxon>
        <taxon>Tracheophyta</taxon>
        <taxon>Spermatophyta</taxon>
        <taxon>Magnoliopsida</taxon>
        <taxon>eudicotyledons</taxon>
        <taxon>Gunneridae</taxon>
        <taxon>Pentapetalae</taxon>
        <taxon>rosids</taxon>
        <taxon>fabids</taxon>
        <taxon>Rosales</taxon>
        <taxon>Rosaceae</taxon>
        <taxon>Amygdaloideae</taxon>
        <taxon>Maleae</taxon>
        <taxon>Malus</taxon>
    </lineage>
</organism>
<dbReference type="AlphaFoldDB" id="A0A540LT20"/>
<name>A0A540LT20_MALBA</name>
<reference evidence="2 3" key="1">
    <citation type="journal article" date="2019" name="G3 (Bethesda)">
        <title>Sequencing of a Wild Apple (Malus baccata) Genome Unravels the Differences Between Cultivated and Wild Apple Species Regarding Disease Resistance and Cold Tolerance.</title>
        <authorList>
            <person name="Chen X."/>
        </authorList>
    </citation>
    <scope>NUCLEOTIDE SEQUENCE [LARGE SCALE GENOMIC DNA]</scope>
    <source>
        <strain evidence="3">cv. Shandingzi</strain>
        <tissue evidence="2">Leaves</tissue>
    </source>
</reference>
<dbReference type="Proteomes" id="UP000315295">
    <property type="component" value="Unassembled WGS sequence"/>
</dbReference>
<accession>A0A540LT20</accession>
<proteinExistence type="predicted"/>
<protein>
    <recommendedName>
        <fullName evidence="4">Secreted protein</fullName>
    </recommendedName>
</protein>
<dbReference type="EMBL" id="VIEB01000479">
    <property type="protein sequence ID" value="TQD89412.1"/>
    <property type="molecule type" value="Genomic_DNA"/>
</dbReference>